<evidence type="ECO:0000313" key="1">
    <source>
        <dbReference type="EMBL" id="JAH43813.1"/>
    </source>
</evidence>
<protein>
    <submittedName>
        <fullName evidence="1">Uncharacterized protein</fullName>
    </submittedName>
</protein>
<dbReference type="EMBL" id="GBXM01064764">
    <property type="protein sequence ID" value="JAH43813.1"/>
    <property type="molecule type" value="Transcribed_RNA"/>
</dbReference>
<name>A0A0E9STI0_ANGAN</name>
<reference evidence="1" key="2">
    <citation type="journal article" date="2015" name="Fish Shellfish Immunol.">
        <title>Early steps in the European eel (Anguilla anguilla)-Vibrio vulnificus interaction in the gills: Role of the RtxA13 toxin.</title>
        <authorList>
            <person name="Callol A."/>
            <person name="Pajuelo D."/>
            <person name="Ebbesson L."/>
            <person name="Teles M."/>
            <person name="MacKenzie S."/>
            <person name="Amaro C."/>
        </authorList>
    </citation>
    <scope>NUCLEOTIDE SEQUENCE</scope>
</reference>
<dbReference type="AlphaFoldDB" id="A0A0E9STI0"/>
<sequence>MERIKHSRALLHPVSSEPNLPLYGLLTGLPARPFYQAARNAEPKTRHCTKVVSTRETSLLACSSKRKLPF</sequence>
<proteinExistence type="predicted"/>
<accession>A0A0E9STI0</accession>
<organism evidence="1">
    <name type="scientific">Anguilla anguilla</name>
    <name type="common">European freshwater eel</name>
    <name type="synonym">Muraena anguilla</name>
    <dbReference type="NCBI Taxonomy" id="7936"/>
    <lineage>
        <taxon>Eukaryota</taxon>
        <taxon>Metazoa</taxon>
        <taxon>Chordata</taxon>
        <taxon>Craniata</taxon>
        <taxon>Vertebrata</taxon>
        <taxon>Euteleostomi</taxon>
        <taxon>Actinopterygii</taxon>
        <taxon>Neopterygii</taxon>
        <taxon>Teleostei</taxon>
        <taxon>Anguilliformes</taxon>
        <taxon>Anguillidae</taxon>
        <taxon>Anguilla</taxon>
    </lineage>
</organism>
<reference evidence="1" key="1">
    <citation type="submission" date="2014-11" db="EMBL/GenBank/DDBJ databases">
        <authorList>
            <person name="Amaro Gonzalez C."/>
        </authorList>
    </citation>
    <scope>NUCLEOTIDE SEQUENCE</scope>
</reference>